<dbReference type="OMA" id="NVFACNI"/>
<dbReference type="HOGENOM" id="CLU_2133448_0_0_1"/>
<feature type="chain" id="PRO_5004028838" evidence="1">
    <location>
        <begin position="18"/>
        <end position="113"/>
    </location>
</feature>
<protein>
    <submittedName>
        <fullName evidence="2">Uncharacterized protein</fullName>
    </submittedName>
</protein>
<reference evidence="2 3" key="2">
    <citation type="journal article" date="2012" name="PLoS Pathog.">
        <title>Diverse lifestyles and strategies of plant pathogenesis encoded in the genomes of eighteen Dothideomycetes fungi.</title>
        <authorList>
            <person name="Ohm R.A."/>
            <person name="Feau N."/>
            <person name="Henrissat B."/>
            <person name="Schoch C.L."/>
            <person name="Horwitz B.A."/>
            <person name="Barry K.W."/>
            <person name="Condon B.J."/>
            <person name="Copeland A.C."/>
            <person name="Dhillon B."/>
            <person name="Glaser F."/>
            <person name="Hesse C.N."/>
            <person name="Kosti I."/>
            <person name="LaButti K."/>
            <person name="Lindquist E.A."/>
            <person name="Lucas S."/>
            <person name="Salamov A.A."/>
            <person name="Bradshaw R.E."/>
            <person name="Ciuffetti L."/>
            <person name="Hamelin R.C."/>
            <person name="Kema G.H.J."/>
            <person name="Lawrence C."/>
            <person name="Scott J.A."/>
            <person name="Spatafora J.W."/>
            <person name="Turgeon B.G."/>
            <person name="de Wit P.J.G.M."/>
            <person name="Zhong S."/>
            <person name="Goodwin S.B."/>
            <person name="Grigoriev I.V."/>
        </authorList>
    </citation>
    <scope>NUCLEOTIDE SEQUENCE [LARGE SCALE GENOMIC DNA]</scope>
    <source>
        <strain evidence="3">NZE10 / CBS 128990</strain>
    </source>
</reference>
<dbReference type="EMBL" id="KB446548">
    <property type="protein sequence ID" value="EME38127.1"/>
    <property type="molecule type" value="Genomic_DNA"/>
</dbReference>
<gene>
    <name evidence="2" type="ORF">DOTSEDRAFT_39661</name>
</gene>
<reference evidence="3" key="1">
    <citation type="journal article" date="2012" name="PLoS Genet.">
        <title>The genomes of the fungal plant pathogens Cladosporium fulvum and Dothistroma septosporum reveal adaptation to different hosts and lifestyles but also signatures of common ancestry.</title>
        <authorList>
            <person name="de Wit P.J.G.M."/>
            <person name="van der Burgt A."/>
            <person name="Oekmen B."/>
            <person name="Stergiopoulos I."/>
            <person name="Abd-Elsalam K.A."/>
            <person name="Aerts A.L."/>
            <person name="Bahkali A.H."/>
            <person name="Beenen H.G."/>
            <person name="Chettri P."/>
            <person name="Cox M.P."/>
            <person name="Datema E."/>
            <person name="de Vries R.P."/>
            <person name="Dhillon B."/>
            <person name="Ganley A.R."/>
            <person name="Griffiths S.A."/>
            <person name="Guo Y."/>
            <person name="Hamelin R.C."/>
            <person name="Henrissat B."/>
            <person name="Kabir M.S."/>
            <person name="Jashni M.K."/>
            <person name="Kema G."/>
            <person name="Klaubauf S."/>
            <person name="Lapidus A."/>
            <person name="Levasseur A."/>
            <person name="Lindquist E."/>
            <person name="Mehrabi R."/>
            <person name="Ohm R.A."/>
            <person name="Owen T.J."/>
            <person name="Salamov A."/>
            <person name="Schwelm A."/>
            <person name="Schijlen E."/>
            <person name="Sun H."/>
            <person name="van den Burg H.A."/>
            <person name="van Ham R.C.H.J."/>
            <person name="Zhang S."/>
            <person name="Goodwin S.B."/>
            <person name="Grigoriev I.V."/>
            <person name="Collemare J."/>
            <person name="Bradshaw R.E."/>
        </authorList>
    </citation>
    <scope>NUCLEOTIDE SEQUENCE [LARGE SCALE GENOMIC DNA]</scope>
    <source>
        <strain evidence="3">NZE10 / CBS 128990</strain>
    </source>
</reference>
<evidence type="ECO:0000313" key="2">
    <source>
        <dbReference type="EMBL" id="EME38127.1"/>
    </source>
</evidence>
<dbReference type="OrthoDB" id="10543469at2759"/>
<feature type="signal peptide" evidence="1">
    <location>
        <begin position="1"/>
        <end position="17"/>
    </location>
</feature>
<proteinExistence type="predicted"/>
<name>M2WHQ1_DOTSN</name>
<sequence length="113" mass="11982">MQFSIISLLGLCAIAIAAPAPAAAPGAMDAALVARNWGEDKFCCPSGSQYGCQSCGRPQLDPANRPVEEEDCPNEAPQEYNQCSKNSQNGLANVFACNILDNNRLDVPVNLIL</sequence>
<dbReference type="Proteomes" id="UP000016933">
    <property type="component" value="Unassembled WGS sequence"/>
</dbReference>
<organism evidence="2 3">
    <name type="scientific">Dothistroma septosporum (strain NZE10 / CBS 128990)</name>
    <name type="common">Red band needle blight fungus</name>
    <name type="synonym">Mycosphaerella pini</name>
    <dbReference type="NCBI Taxonomy" id="675120"/>
    <lineage>
        <taxon>Eukaryota</taxon>
        <taxon>Fungi</taxon>
        <taxon>Dikarya</taxon>
        <taxon>Ascomycota</taxon>
        <taxon>Pezizomycotina</taxon>
        <taxon>Dothideomycetes</taxon>
        <taxon>Dothideomycetidae</taxon>
        <taxon>Mycosphaerellales</taxon>
        <taxon>Mycosphaerellaceae</taxon>
        <taxon>Dothistroma</taxon>
    </lineage>
</organism>
<evidence type="ECO:0000256" key="1">
    <source>
        <dbReference type="SAM" id="SignalP"/>
    </source>
</evidence>
<evidence type="ECO:0000313" key="3">
    <source>
        <dbReference type="Proteomes" id="UP000016933"/>
    </source>
</evidence>
<dbReference type="AlphaFoldDB" id="M2WHQ1"/>
<accession>M2WHQ1</accession>
<keyword evidence="3" id="KW-1185">Reference proteome</keyword>
<keyword evidence="1" id="KW-0732">Signal</keyword>